<organism evidence="1 2">
    <name type="scientific">Paenibacillus macquariensis</name>
    <dbReference type="NCBI Taxonomy" id="948756"/>
    <lineage>
        <taxon>Bacteria</taxon>
        <taxon>Bacillati</taxon>
        <taxon>Bacillota</taxon>
        <taxon>Bacilli</taxon>
        <taxon>Bacillales</taxon>
        <taxon>Paenibacillaceae</taxon>
        <taxon>Paenibacillus</taxon>
    </lineage>
</organism>
<evidence type="ECO:0000313" key="2">
    <source>
        <dbReference type="Proteomes" id="UP000186666"/>
    </source>
</evidence>
<dbReference type="EMBL" id="FTNK01000001">
    <property type="protein sequence ID" value="SIQ28773.1"/>
    <property type="molecule type" value="Genomic_DNA"/>
</dbReference>
<evidence type="ECO:0000313" key="1">
    <source>
        <dbReference type="EMBL" id="SIQ28773.1"/>
    </source>
</evidence>
<proteinExistence type="predicted"/>
<keyword evidence="2" id="KW-1185">Reference proteome</keyword>
<reference evidence="1 2" key="1">
    <citation type="submission" date="2017-01" db="EMBL/GenBank/DDBJ databases">
        <authorList>
            <person name="Varghese N."/>
            <person name="Submissions S."/>
        </authorList>
    </citation>
    <scope>NUCLEOTIDE SEQUENCE [LARGE SCALE GENOMIC DNA]</scope>
    <source>
        <strain evidence="1 2">ATCC 23464</strain>
    </source>
</reference>
<gene>
    <name evidence="1" type="ORF">SAMN05421578_10158</name>
</gene>
<dbReference type="Proteomes" id="UP000186666">
    <property type="component" value="Unassembled WGS sequence"/>
</dbReference>
<sequence length="39" mass="4777">MEVHYPSQIEESSSNYNFNRLVMDEKVKSRLCVLEMWKR</sequence>
<accession>A0ABY1JJB4</accession>
<protein>
    <submittedName>
        <fullName evidence="1">Uncharacterized protein</fullName>
    </submittedName>
</protein>
<comment type="caution">
    <text evidence="1">The sequence shown here is derived from an EMBL/GenBank/DDBJ whole genome shotgun (WGS) entry which is preliminary data.</text>
</comment>
<name>A0ABY1JJB4_9BACL</name>